<protein>
    <submittedName>
        <fullName evidence="2">Acyl carrier protein</fullName>
    </submittedName>
</protein>
<sequence length="86" mass="9514">MNLENQIKQLIIDSLGLEDITVSDIETDMPLFGDEGLGLDSVDALELGLAVQKAFGFQMDGENQNLRDHFTSVKTLADFVRTQQAQ</sequence>
<dbReference type="SUPFAM" id="SSF47336">
    <property type="entry name" value="ACP-like"/>
    <property type="match status" value="1"/>
</dbReference>
<dbReference type="AlphaFoldDB" id="A0A0J0YQB1"/>
<dbReference type="PATRIC" id="fig|1470200.3.peg.670"/>
<dbReference type="Proteomes" id="UP000036027">
    <property type="component" value="Unassembled WGS sequence"/>
</dbReference>
<gene>
    <name evidence="2" type="ORF">PL75_08660</name>
</gene>
<evidence type="ECO:0000313" key="3">
    <source>
        <dbReference type="Proteomes" id="UP000036027"/>
    </source>
</evidence>
<name>A0A0J0YQB1_9NEIS</name>
<dbReference type="PROSITE" id="PS50075">
    <property type="entry name" value="CARRIER"/>
    <property type="match status" value="1"/>
</dbReference>
<comment type="caution">
    <text evidence="2">The sequence shown here is derived from an EMBL/GenBank/DDBJ whole genome shotgun (WGS) entry which is preliminary data.</text>
</comment>
<dbReference type="Pfam" id="PF00550">
    <property type="entry name" value="PP-binding"/>
    <property type="match status" value="1"/>
</dbReference>
<dbReference type="STRING" id="1470200.PL75_08660"/>
<dbReference type="RefSeq" id="WP_047761536.1">
    <property type="nucleotide sequence ID" value="NZ_CP091510.1"/>
</dbReference>
<organism evidence="2 3">
    <name type="scientific">Neisseria arctica</name>
    <dbReference type="NCBI Taxonomy" id="1470200"/>
    <lineage>
        <taxon>Bacteria</taxon>
        <taxon>Pseudomonadati</taxon>
        <taxon>Pseudomonadota</taxon>
        <taxon>Betaproteobacteria</taxon>
        <taxon>Neisseriales</taxon>
        <taxon>Neisseriaceae</taxon>
        <taxon>Neisseria</taxon>
    </lineage>
</organism>
<dbReference type="InterPro" id="IPR009081">
    <property type="entry name" value="PP-bd_ACP"/>
</dbReference>
<dbReference type="OrthoDB" id="9803943at2"/>
<dbReference type="NCBIfam" id="NF006617">
    <property type="entry name" value="PRK09184.1"/>
    <property type="match status" value="1"/>
</dbReference>
<reference evidence="2 3" key="1">
    <citation type="submission" date="2014-11" db="EMBL/GenBank/DDBJ databases">
        <title>Genome of a novel goose pathogen.</title>
        <authorList>
            <person name="Hansen C.M."/>
            <person name="Hueffer K."/>
            <person name="Choi S.C."/>
        </authorList>
    </citation>
    <scope>NUCLEOTIDE SEQUENCE [LARGE SCALE GENOMIC DNA]</scope>
    <source>
        <strain evidence="2 3">KH1503</strain>
    </source>
</reference>
<keyword evidence="3" id="KW-1185">Reference proteome</keyword>
<dbReference type="InterPro" id="IPR036736">
    <property type="entry name" value="ACP-like_sf"/>
</dbReference>
<proteinExistence type="predicted"/>
<evidence type="ECO:0000313" key="2">
    <source>
        <dbReference type="EMBL" id="KLT72325.1"/>
    </source>
</evidence>
<dbReference type="EMBL" id="JTDO01000014">
    <property type="protein sequence ID" value="KLT72325.1"/>
    <property type="molecule type" value="Genomic_DNA"/>
</dbReference>
<feature type="domain" description="Carrier" evidence="1">
    <location>
        <begin position="1"/>
        <end position="84"/>
    </location>
</feature>
<evidence type="ECO:0000259" key="1">
    <source>
        <dbReference type="PROSITE" id="PS50075"/>
    </source>
</evidence>
<accession>A0A0J0YQB1</accession>
<dbReference type="Gene3D" id="1.10.1200.10">
    <property type="entry name" value="ACP-like"/>
    <property type="match status" value="1"/>
</dbReference>